<dbReference type="Gene3D" id="3.90.1720.10">
    <property type="entry name" value="endopeptidase domain like (from Nostoc punctiforme)"/>
    <property type="match status" value="1"/>
</dbReference>
<dbReference type="SUPFAM" id="SSF88633">
    <property type="entry name" value="Positive stranded ssRNA viruses"/>
    <property type="match status" value="3"/>
</dbReference>
<keyword evidence="4" id="KW-0813">Transport</keyword>
<keyword evidence="6" id="KW-1036">Host cytoplasmic vesicle</keyword>
<evidence type="ECO:0000256" key="12">
    <source>
        <dbReference type="ARBA" id="ARBA00022679"/>
    </source>
</evidence>
<evidence type="ECO:0000256" key="10">
    <source>
        <dbReference type="ARBA" id="ARBA00022581"/>
    </source>
</evidence>
<dbReference type="InterPro" id="IPR004004">
    <property type="entry name" value="Helic/Pol/Pept_Calicivir-typ"/>
</dbReference>
<dbReference type="SUPFAM" id="SSF50494">
    <property type="entry name" value="Trypsin-like serine proteases"/>
    <property type="match status" value="1"/>
</dbReference>
<dbReference type="GO" id="GO:0005198">
    <property type="term" value="F:structural molecule activity"/>
    <property type="evidence" value="ECO:0007669"/>
    <property type="project" value="InterPro"/>
</dbReference>
<evidence type="ECO:0000256" key="30">
    <source>
        <dbReference type="ARBA" id="ARBA00023303"/>
    </source>
</evidence>
<dbReference type="GO" id="GO:0015267">
    <property type="term" value="F:channel activity"/>
    <property type="evidence" value="ECO:0007669"/>
    <property type="project" value="UniProtKB-KW"/>
</dbReference>
<evidence type="ECO:0000256" key="19">
    <source>
        <dbReference type="ARBA" id="ARBA00022807"/>
    </source>
</evidence>
<keyword evidence="24" id="KW-0693">Viral RNA replication</keyword>
<evidence type="ECO:0000256" key="13">
    <source>
        <dbReference type="ARBA" id="ARBA00022695"/>
    </source>
</evidence>
<keyword evidence="7" id="KW-0191">Covalent protein-RNA linkage</keyword>
<keyword evidence="21" id="KW-0946">Virion</keyword>
<keyword evidence="30" id="KW-0407">Ion channel</keyword>
<keyword evidence="16" id="KW-0378">Hydrolase</keyword>
<name>A0A9N7AAQ2_9PICO</name>
<dbReference type="PRINTS" id="PR00918">
    <property type="entry name" value="CALICVIRUSNS"/>
</dbReference>
<dbReference type="GO" id="GO:0003724">
    <property type="term" value="F:RNA helicase activity"/>
    <property type="evidence" value="ECO:0007669"/>
    <property type="project" value="InterPro"/>
</dbReference>
<dbReference type="InterPro" id="IPR001205">
    <property type="entry name" value="RNA-dir_pol_C"/>
</dbReference>
<proteinExistence type="predicted"/>
<dbReference type="SUPFAM" id="SSF56672">
    <property type="entry name" value="DNA/RNA polymerases"/>
    <property type="match status" value="1"/>
</dbReference>
<dbReference type="GO" id="GO:0019062">
    <property type="term" value="P:virion attachment to host cell"/>
    <property type="evidence" value="ECO:0007669"/>
    <property type="project" value="UniProtKB-KW"/>
</dbReference>
<keyword evidence="12" id="KW-0808">Transferase</keyword>
<evidence type="ECO:0000256" key="9">
    <source>
        <dbReference type="ARBA" id="ARBA00022561"/>
    </source>
</evidence>
<keyword evidence="10" id="KW-0945">Host-virus interaction</keyword>
<dbReference type="GO" id="GO:0005524">
    <property type="term" value="F:ATP binding"/>
    <property type="evidence" value="ECO:0007669"/>
    <property type="project" value="UniProtKB-KW"/>
</dbReference>
<dbReference type="InterPro" id="IPR033703">
    <property type="entry name" value="Rhv-like"/>
</dbReference>
<keyword evidence="25" id="KW-1182">Viral ion channel</keyword>
<dbReference type="GO" id="GO:0003968">
    <property type="term" value="F:RNA-directed RNA polymerase activity"/>
    <property type="evidence" value="ECO:0007669"/>
    <property type="project" value="UniProtKB-KW"/>
</dbReference>
<evidence type="ECO:0000259" key="33">
    <source>
        <dbReference type="PROSITE" id="PS51218"/>
    </source>
</evidence>
<dbReference type="GO" id="GO:0006508">
    <property type="term" value="P:proteolysis"/>
    <property type="evidence" value="ECO:0007669"/>
    <property type="project" value="UniProtKB-KW"/>
</dbReference>
<evidence type="ECO:0000256" key="6">
    <source>
        <dbReference type="ARBA" id="ARBA00022488"/>
    </source>
</evidence>
<dbReference type="InterPro" id="IPR027417">
    <property type="entry name" value="P-loop_NTPase"/>
</dbReference>
<dbReference type="InterPro" id="IPR000605">
    <property type="entry name" value="Helicase_SF3_ssDNA/RNA_vir"/>
</dbReference>
<keyword evidence="15" id="KW-0547">Nucleotide-binding</keyword>
<feature type="region of interest" description="Disordered" evidence="31">
    <location>
        <begin position="610"/>
        <end position="634"/>
    </location>
</feature>
<keyword evidence="14" id="KW-1143">T=pseudo3 icosahedral capsid protein</keyword>
<dbReference type="GO" id="GO:0039694">
    <property type="term" value="P:viral RNA genome replication"/>
    <property type="evidence" value="ECO:0007669"/>
    <property type="project" value="InterPro"/>
</dbReference>
<keyword evidence="22" id="KW-1043">Host membrane</keyword>
<dbReference type="PROSITE" id="PS51218">
    <property type="entry name" value="SF3_HELICASE_2"/>
    <property type="match status" value="1"/>
</dbReference>
<evidence type="ECO:0000256" key="11">
    <source>
        <dbReference type="ARBA" id="ARBA00022670"/>
    </source>
</evidence>
<keyword evidence="23" id="KW-0694">RNA-binding</keyword>
<dbReference type="Gene3D" id="2.60.120.20">
    <property type="match status" value="3"/>
</dbReference>
<evidence type="ECO:0000259" key="34">
    <source>
        <dbReference type="PROSITE" id="PS51934"/>
    </source>
</evidence>
<evidence type="ECO:0000256" key="4">
    <source>
        <dbReference type="ARBA" id="ARBA00022448"/>
    </source>
</evidence>
<dbReference type="GO" id="GO:0044162">
    <property type="term" value="C:host cell cytoplasmic vesicle membrane"/>
    <property type="evidence" value="ECO:0007669"/>
    <property type="project" value="UniProtKB-SubCell"/>
</dbReference>
<keyword evidence="20" id="KW-0067">ATP-binding</keyword>
<dbReference type="InterPro" id="IPR007053">
    <property type="entry name" value="LRAT_dom"/>
</dbReference>
<evidence type="ECO:0000256" key="27">
    <source>
        <dbReference type="ARBA" id="ARBA00023136"/>
    </source>
</evidence>
<feature type="domain" description="RdRp catalytic" evidence="32">
    <location>
        <begin position="2133"/>
        <end position="2252"/>
    </location>
</feature>
<keyword evidence="9" id="KW-0167">Capsid protein</keyword>
<evidence type="ECO:0000256" key="2">
    <source>
        <dbReference type="ARBA" id="ARBA00004328"/>
    </source>
</evidence>
<dbReference type="Pfam" id="PF00073">
    <property type="entry name" value="Rhv"/>
    <property type="match status" value="2"/>
</dbReference>
<dbReference type="CDD" id="cd00205">
    <property type="entry name" value="rhv_like"/>
    <property type="match status" value="2"/>
</dbReference>
<keyword evidence="27" id="KW-0472">Membrane</keyword>
<keyword evidence="5" id="KW-0696">RNA-directed RNA polymerase</keyword>
<evidence type="ECO:0000256" key="5">
    <source>
        <dbReference type="ARBA" id="ARBA00022484"/>
    </source>
</evidence>
<keyword evidence="26" id="KW-0406">Ion transport</keyword>
<organism evidence="35">
    <name type="scientific">Chameleon picornavirus 1</name>
    <dbReference type="NCBI Taxonomy" id="2961775"/>
    <lineage>
        <taxon>Viruses</taxon>
        <taxon>Riboviria</taxon>
        <taxon>Orthornavirae</taxon>
        <taxon>Pisuviricota</taxon>
        <taxon>Pisoniviricetes</taxon>
        <taxon>Picornavirales</taxon>
        <taxon>Picornaviridae</taxon>
    </lineage>
</organism>
<dbReference type="GO" id="GO:0039618">
    <property type="term" value="C:T=pseudo3 icosahedral viral capsid"/>
    <property type="evidence" value="ECO:0007669"/>
    <property type="project" value="UniProtKB-KW"/>
</dbReference>
<dbReference type="Gene3D" id="3.30.70.270">
    <property type="match status" value="1"/>
</dbReference>
<dbReference type="Gene3D" id="1.20.960.20">
    <property type="match status" value="1"/>
</dbReference>
<evidence type="ECO:0000256" key="1">
    <source>
        <dbReference type="ARBA" id="ARBA00004295"/>
    </source>
</evidence>
<keyword evidence="18" id="KW-0347">Helicase</keyword>
<dbReference type="Pfam" id="PF00910">
    <property type="entry name" value="RNA_helicase"/>
    <property type="match status" value="1"/>
</dbReference>
<dbReference type="PROSITE" id="PS50507">
    <property type="entry name" value="RDRP_SSRNA_POS"/>
    <property type="match status" value="1"/>
</dbReference>
<keyword evidence="19" id="KW-0788">Thiol protease</keyword>
<dbReference type="GO" id="GO:0006351">
    <property type="term" value="P:DNA-templated transcription"/>
    <property type="evidence" value="ECO:0007669"/>
    <property type="project" value="InterPro"/>
</dbReference>
<dbReference type="GO" id="GO:0003723">
    <property type="term" value="F:RNA binding"/>
    <property type="evidence" value="ECO:0007669"/>
    <property type="project" value="UniProtKB-KW"/>
</dbReference>
<evidence type="ECO:0000256" key="29">
    <source>
        <dbReference type="ARBA" id="ARBA00023296"/>
    </source>
</evidence>
<evidence type="ECO:0000256" key="15">
    <source>
        <dbReference type="ARBA" id="ARBA00022741"/>
    </source>
</evidence>
<evidence type="ECO:0000256" key="8">
    <source>
        <dbReference type="ARBA" id="ARBA00022553"/>
    </source>
</evidence>
<evidence type="ECO:0000256" key="14">
    <source>
        <dbReference type="ARBA" id="ARBA00022706"/>
    </source>
</evidence>
<dbReference type="Pfam" id="PF00680">
    <property type="entry name" value="RdRP_1"/>
    <property type="match status" value="1"/>
</dbReference>
<evidence type="ECO:0000259" key="32">
    <source>
        <dbReference type="PROSITE" id="PS50507"/>
    </source>
</evidence>
<dbReference type="PROSITE" id="PS51934">
    <property type="entry name" value="LRAT"/>
    <property type="match status" value="1"/>
</dbReference>
<dbReference type="GO" id="GO:0034220">
    <property type="term" value="P:monoatomic ion transmembrane transport"/>
    <property type="evidence" value="ECO:0007669"/>
    <property type="project" value="UniProtKB-KW"/>
</dbReference>
<evidence type="ECO:0000256" key="16">
    <source>
        <dbReference type="ARBA" id="ARBA00022801"/>
    </source>
</evidence>
<evidence type="ECO:0000313" key="35">
    <source>
        <dbReference type="EMBL" id="DAZ91100.1"/>
    </source>
</evidence>
<feature type="domain" description="LRAT" evidence="34">
    <location>
        <begin position="910"/>
        <end position="1007"/>
    </location>
</feature>
<feature type="domain" description="SF3 helicase" evidence="33">
    <location>
        <begin position="1307"/>
        <end position="1472"/>
    </location>
</feature>
<dbReference type="InterPro" id="IPR009003">
    <property type="entry name" value="Peptidase_S1_PA"/>
</dbReference>
<evidence type="ECO:0000256" key="17">
    <source>
        <dbReference type="ARBA" id="ARBA00022804"/>
    </source>
</evidence>
<dbReference type="EMBL" id="BK061396">
    <property type="protein sequence ID" value="DAZ91100.1"/>
    <property type="molecule type" value="Genomic_RNA"/>
</dbReference>
<evidence type="ECO:0000256" key="7">
    <source>
        <dbReference type="ARBA" id="ARBA00022520"/>
    </source>
</evidence>
<dbReference type="GO" id="GO:0046718">
    <property type="term" value="P:symbiont entry into host cell"/>
    <property type="evidence" value="ECO:0007669"/>
    <property type="project" value="UniProtKB-KW"/>
</dbReference>
<reference evidence="35" key="2">
    <citation type="submission" date="2022-06" db="EMBL/GenBank/DDBJ databases">
        <authorList>
            <person name="Harding E.F."/>
            <person name="Russo A.G."/>
            <person name="Yan G.J.H."/>
            <person name="Mercer L.K."/>
            <person name="White P.A."/>
        </authorList>
    </citation>
    <scope>NUCLEOTIDE SEQUENCE</scope>
</reference>
<reference evidence="35" key="1">
    <citation type="journal article" date="2022" name="ISME Commun">
        <title>Revealing the uncharacterised diversity of amphibian and reptile viruses.</title>
        <authorList>
            <person name="Harding E.F."/>
            <person name="Russo A.G."/>
            <person name="Yan G.J.H."/>
            <person name="Mercer L.K."/>
            <person name="White P.A."/>
        </authorList>
    </citation>
    <scope>NUCLEOTIDE SEQUENCE</scope>
</reference>
<sequence>MTMANENYSPDPLTGLIKPLLNTVSGFGQGFLADPATEAPLGMSDRVTAFGAGSSIVVDQASVVPQVQPGQRQARPMDPSMNEPPVVSRMLTDHFFRLAVNTWKPSDPSLHQGRKMRLLFNLPIPQAFFQTTTGDPSDGSPPLFAPVAVLQYYRFLRTSFEFVLQANALPFTEGQLLMWYEPVFEEGLLEADGRPGRDFTWWKSFFSVFNFPHGFLNLYVNSSVRMAIPFTFFENGFDLIMQKDEGKLLNKTLGHLKVAVMNPLRTNEMSDTTAVDVTLLGRMVNAELTGLRPFHKLPFYAVHKDVEGVGSNPFSGGQDPPIRLLNTGVNIQPGLGSMHMANAEETSRTHSLALAPVAAAPDTTSFGFDATGDLLEFAKIPSLVMWTAWQDVWGPGQLLFELPVTPRLEFYKYPDFSTELETSNETFTGNLSALSHLYSAWRGTIIFKFQVVMSSFHRGRFGVFFVPGATYGDPIPTLAQLQSSRFALFDLGVESTFSFAVPFMDSRPYVNTTTYGWCTDTDPNLSGSSSGVPKIHVKSGAVFFHDAYTLTNTTGMLYVMVINQLQSTGTVAHSIDVNVFTVAGDDFQFFFPVETDFSLTIEKKSADQEVLKAGDTSTSGGENPQPVQAASGALAPPVSGAVGSIEDAQTGLMPTPHDPTIIERLDVVFSYSHTDMKRMLGRAHYYTDRAFTVNDSVVRKVYLMRLMAPELGTLGVIFSMHTFWRGPVTLHLSPNGTIPSRAVFLVAVLPQGSACPLSLSSILASGATAWDMSSSQNITVEVPYYVNTTGLLCEREYLGMNHSNPRAPLVLGHLVLFPLKWDSGRFSFQIAMSMHREFVLTAKRPTPVMHTFLSYTMQSVSIDPSRQGIQRSIPRFQGSQPWIEITAEAVAGVSKASGDGVVKVQKDAWLVKKKKPLYDHYGVLVGSNVISEDAVGSDLVVAMLKGQCVFKEEPMDPSWIMVCESKLPFSDETALGLVGEVIPYSLTKQNCEHVARFIVSGESSSEQVRRVKKVTLGLSVAAGVAALGSLGSCALISNDVVKDGKFLEKVVGIDSKRLCETLSKVDEACTAISSFQTSLPNLKEQVESLKNFFPDVSTAFIQKIAGLLCKFAGYATLIAVNQNVATLMSVLLCISGDVLVEVGSARFIGAVNSLIACVKEGLSGIDPITTAATEVAIGMCGAPEVMRDSCVKELLPHLRDFNTLSLAWRNVEWIFTKFMELVSKALQFLSKAFHFQASCLVNNNKSVVDWMADVEALRAEVEAKDFSPSATYYCKLDRVNAYADNLVRTRALWDKDDKVAAALRWSFMEVKRLYQRYAECLPARAEPVVIMLSGPPGQGKSLLSTYLAYDLCCLHGLDPEKEIYNKPPGAQYYDGYRGQLVHVIDDIGQDPEDKDWADFTMLVSTTVFRPNMASLDDKGQPYRSRYVILTTNFPHIPPSSLRSIEAVQRRVFRHVEVTVKDEYMNKSGTLDFQKACEKEVAVSMSCCDCTLVDCGESRTGAATSIPRGGTTLRQLALDAFAESGRREGLFSSNMSARKKFQESAYAGVGRAAVMKDVGCSHGSGTKTLDVLLKEYKSCYGAIGLDRPLEPCEGPLANPFLTGAYSRPVSENWRKIRDALLKVLNEMARAPVWFRVALVCSSIMSIAGIGASIALYRKAAAIEEKLDMTSPDDKDGVYAGPPNKVVTLKPSVRMEMTVRKDSENIESIVKMSKNMCMLTFTPFKGDPAKMRGLFIGCDILLVPSHLFEHAPGMLEIVWGEDHVSIPVGERLPRDGLSLYVNEQPTDLVAFRVGGLRHHAPKIVGQVASASMLQNLPKNGCLMHLKNSDAVGDVFCLQATDIQVHGKIVAEGEQLSAAGVRYTCIASRGFCGQPLMALYPEGYRAIGIHVASCVGLCSYAIPISKEVIETLINQLAVRKDFAPGVEIIYEIPRPVFVPSRSSLMSTGICTSIRAPALMGVEAVEPSFEKYNRKWPENVPSQAVTQALVRRYQGVLGEIPQLTYAQAIWGEGTSLAPIDNNTSAGYPYLLYGKRKEDLYPDPDFQADVLETLEGEREVIFTTFFKDELRPIDKVLAGKTRLIDAAPVNFTVAFRMAYGGFLARMHDCFGYRSHHMVGCDPELDWTNLYWDLSAVGSRAFAMDYSAFDSSCSRNMIRWAGDVVSEVSGVSKQHLFDSIAIGRRVFKKDVYETGGGLPSGTPCTSILDSVINTALIYQAIEDVSPGFDFTKIDEVVRFVVYGDDVLLVTSHNFPLSPEDMVATAARFGFKITGAKKGEGVSCVTLDECVFLKRGFRHEPDRPTLIHPTIDIDTTITDLVAWRRKGADQIDNLNTALAFAYHHGREIYDMIHGLCLRKARIDQLWSFEYLDARWKKNFE</sequence>
<dbReference type="GO" id="GO:0008234">
    <property type="term" value="F:cysteine-type peptidase activity"/>
    <property type="evidence" value="ECO:0007669"/>
    <property type="project" value="UniProtKB-KW"/>
</dbReference>
<evidence type="ECO:0000256" key="21">
    <source>
        <dbReference type="ARBA" id="ARBA00022844"/>
    </source>
</evidence>
<evidence type="ECO:0000256" key="20">
    <source>
        <dbReference type="ARBA" id="ARBA00022840"/>
    </source>
</evidence>
<evidence type="ECO:0000256" key="18">
    <source>
        <dbReference type="ARBA" id="ARBA00022806"/>
    </source>
</evidence>
<dbReference type="InterPro" id="IPR043128">
    <property type="entry name" value="Rev_trsase/Diguanyl_cyclase"/>
</dbReference>
<dbReference type="InterPro" id="IPR043502">
    <property type="entry name" value="DNA/RNA_pol_sf"/>
</dbReference>
<dbReference type="InterPro" id="IPR007094">
    <property type="entry name" value="RNA-dir_pol_PSvirus"/>
</dbReference>
<dbReference type="InterPro" id="IPR029053">
    <property type="entry name" value="Viral_coat"/>
</dbReference>
<feature type="compositionally biased region" description="Polar residues" evidence="31">
    <location>
        <begin position="615"/>
        <end position="628"/>
    </location>
</feature>
<keyword evidence="17" id="KW-1161">Viral attachment to host cell</keyword>
<dbReference type="InterPro" id="IPR001676">
    <property type="entry name" value="Picornavirus_capsid"/>
</dbReference>
<evidence type="ECO:0000256" key="22">
    <source>
        <dbReference type="ARBA" id="ARBA00022870"/>
    </source>
</evidence>
<evidence type="ECO:0000256" key="24">
    <source>
        <dbReference type="ARBA" id="ARBA00022953"/>
    </source>
</evidence>
<evidence type="ECO:0000256" key="3">
    <source>
        <dbReference type="ARBA" id="ARBA00020107"/>
    </source>
</evidence>
<dbReference type="SUPFAM" id="SSF52540">
    <property type="entry name" value="P-loop containing nucleoside triphosphate hydrolases"/>
    <property type="match status" value="1"/>
</dbReference>
<evidence type="ECO:0000256" key="23">
    <source>
        <dbReference type="ARBA" id="ARBA00022884"/>
    </source>
</evidence>
<keyword evidence="11" id="KW-0645">Protease</keyword>
<keyword evidence="8" id="KW-0597">Phosphoprotein</keyword>
<accession>A0A9N7AAQ2</accession>
<keyword evidence="29" id="KW-1160">Virus entry into host cell</keyword>
<evidence type="ECO:0000256" key="25">
    <source>
        <dbReference type="ARBA" id="ARBA00023039"/>
    </source>
</evidence>
<evidence type="ECO:0000256" key="26">
    <source>
        <dbReference type="ARBA" id="ARBA00023065"/>
    </source>
</evidence>
<keyword evidence="28" id="KW-1035">Host cytoplasm</keyword>
<keyword evidence="13" id="KW-0548">Nucleotidyltransferase</keyword>
<evidence type="ECO:0000256" key="28">
    <source>
        <dbReference type="ARBA" id="ARBA00023200"/>
    </source>
</evidence>
<dbReference type="InterPro" id="IPR014759">
    <property type="entry name" value="Helicase_SF3_ssRNA_vir"/>
</dbReference>
<comment type="subcellular location">
    <subcellularLocation>
        <location evidence="1">Host cytoplasmic vesicle membrane</location>
        <topology evidence="1">Peripheral membrane protein</topology>
        <orientation evidence="1">Cytoplasmic side</orientation>
    </subcellularLocation>
    <subcellularLocation>
        <location evidence="2">Virion</location>
    </subcellularLocation>
</comment>
<evidence type="ECO:0000256" key="31">
    <source>
        <dbReference type="SAM" id="MobiDB-lite"/>
    </source>
</evidence>
<protein>
    <recommendedName>
        <fullName evidence="3">Genome polyprotein</fullName>
    </recommendedName>
</protein>